<evidence type="ECO:0000313" key="1">
    <source>
        <dbReference type="EMBL" id="KKL24036.1"/>
    </source>
</evidence>
<gene>
    <name evidence="1" type="ORF">LCGC14_2419370</name>
</gene>
<accession>A0A0F9E290</accession>
<sequence length="528" mass="59507">ELQKVHDGCLKGIKDLVKGLDRLGSPDQTDCRAVNSIVRSRVLRGPEREKMHKRLMGKLADGLGPLIQDFAIGQFEDGIIKWDKTAEEAMAEFPKIIMPLLREDLGRLIAKKRFDKLAFWADYPDRNYRSPVTGERRDWPTPDEVKKDEKQIARILKAKGHLKAYAEKRREIHVEHFRRAVDRVAEMILSRVLSEGLMFRDLSAFVEGVDFADKVQEKLDARKRAMEGRGQDLARLTADGVPDTSAAQYALLWGGAKGHGANLVPVATTMAPGYFLGDWPLTALRPMLPRFPPPAAKWGYAEQVAAAKIRPTFSPPTPRFEAIPFISRFPALDGKIGDLAKLRPLVLRGSRGGEPILLYAAWNYQGLFFYYQVTQPAERFFYPVPTQAGFSSHGMVVRHRKAKGIKWAFAGDYLRLMFDSLDARNTNRGEPHTQEFIIFPRGTDNDPYCPGIERVIKSQRDAVTKEYRGVKSTCKNFPSQPMAEHGPDGSGPYRITRATPTGYSVEVFVPRSAFKIPVFAPGWYLAFD</sequence>
<dbReference type="EMBL" id="LAZR01036745">
    <property type="protein sequence ID" value="KKL24036.1"/>
    <property type="molecule type" value="Genomic_DNA"/>
</dbReference>
<feature type="non-terminal residue" evidence="1">
    <location>
        <position position="1"/>
    </location>
</feature>
<organism evidence="1">
    <name type="scientific">marine sediment metagenome</name>
    <dbReference type="NCBI Taxonomy" id="412755"/>
    <lineage>
        <taxon>unclassified sequences</taxon>
        <taxon>metagenomes</taxon>
        <taxon>ecological metagenomes</taxon>
    </lineage>
</organism>
<reference evidence="1" key="1">
    <citation type="journal article" date="2015" name="Nature">
        <title>Complex archaea that bridge the gap between prokaryotes and eukaryotes.</title>
        <authorList>
            <person name="Spang A."/>
            <person name="Saw J.H."/>
            <person name="Jorgensen S.L."/>
            <person name="Zaremba-Niedzwiedzka K."/>
            <person name="Martijn J."/>
            <person name="Lind A.E."/>
            <person name="van Eijk R."/>
            <person name="Schleper C."/>
            <person name="Guy L."/>
            <person name="Ettema T.J."/>
        </authorList>
    </citation>
    <scope>NUCLEOTIDE SEQUENCE</scope>
</reference>
<name>A0A0F9E290_9ZZZZ</name>
<comment type="caution">
    <text evidence="1">The sequence shown here is derived from an EMBL/GenBank/DDBJ whole genome shotgun (WGS) entry which is preliminary data.</text>
</comment>
<proteinExistence type="predicted"/>
<feature type="non-terminal residue" evidence="1">
    <location>
        <position position="528"/>
    </location>
</feature>
<protein>
    <submittedName>
        <fullName evidence="1">Uncharacterized protein</fullName>
    </submittedName>
</protein>
<dbReference type="AlphaFoldDB" id="A0A0F9E290"/>